<evidence type="ECO:0000313" key="8">
    <source>
        <dbReference type="EMBL" id="KAI1609483.1"/>
    </source>
</evidence>
<dbReference type="InterPro" id="IPR018552">
    <property type="entry name" value="CENP-X"/>
</dbReference>
<dbReference type="PANTHER" id="PTHR28680:SF1">
    <property type="entry name" value="CENTROMERE PROTEIN X"/>
    <property type="match status" value="1"/>
</dbReference>
<dbReference type="GO" id="GO:0003677">
    <property type="term" value="F:DNA binding"/>
    <property type="evidence" value="ECO:0007669"/>
    <property type="project" value="UniProtKB-KW"/>
</dbReference>
<comment type="similarity">
    <text evidence="2">Belongs to the CENP-X/MHF2 family.</text>
</comment>
<evidence type="ECO:0000256" key="1">
    <source>
        <dbReference type="ARBA" id="ARBA00004123"/>
    </source>
</evidence>
<dbReference type="GO" id="GO:0046982">
    <property type="term" value="F:protein heterodimerization activity"/>
    <property type="evidence" value="ECO:0007669"/>
    <property type="project" value="InterPro"/>
</dbReference>
<feature type="compositionally biased region" description="Basic and acidic residues" evidence="7">
    <location>
        <begin position="41"/>
        <end position="51"/>
    </location>
</feature>
<feature type="compositionally biased region" description="Acidic residues" evidence="7">
    <location>
        <begin position="76"/>
        <end position="92"/>
    </location>
</feature>
<sequence>MAPTASKRSRPAFSPPRPGKSKSTKTAKDKSTNGAKRKEKTGKGSRVEKKTPAKRSRTKKTQRSAAAGGTIRGLLDEEADDSDEEEEDEEEEPVARSNNRQQQVLDDGDEPSDEDDEGDGGDVREELDEDEAEEEDAAEPSQLESSPEPDFILAEVTHNDRSASDTSDPTITLPLIHRIMQSHFSRPEKTSLSADARVLVGKYIDIFVKEGIRRCVDEKKEREQNAGAGVDSGWLELEDLERVATQLCMDF</sequence>
<evidence type="ECO:0000256" key="7">
    <source>
        <dbReference type="SAM" id="MobiDB-lite"/>
    </source>
</evidence>
<evidence type="ECO:0000256" key="3">
    <source>
        <dbReference type="ARBA" id="ARBA00022763"/>
    </source>
</evidence>
<dbReference type="GO" id="GO:0031297">
    <property type="term" value="P:replication fork processing"/>
    <property type="evidence" value="ECO:0007669"/>
    <property type="project" value="TreeGrafter"/>
</dbReference>
<dbReference type="Gene3D" id="1.10.20.10">
    <property type="entry name" value="Histone, subunit A"/>
    <property type="match status" value="1"/>
</dbReference>
<dbReference type="Proteomes" id="UP001203852">
    <property type="component" value="Unassembled WGS sequence"/>
</dbReference>
<evidence type="ECO:0000256" key="4">
    <source>
        <dbReference type="ARBA" id="ARBA00023125"/>
    </source>
</evidence>
<dbReference type="GO" id="GO:0071821">
    <property type="term" value="C:FANCM-MHF complex"/>
    <property type="evidence" value="ECO:0007669"/>
    <property type="project" value="TreeGrafter"/>
</dbReference>
<reference evidence="8" key="1">
    <citation type="journal article" date="2022" name="bioRxiv">
        <title>Deciphering the potential niche of two novel black yeast fungi from a biological soil crust based on their genomes, phenotypes, and melanin regulation.</title>
        <authorList>
            <consortium name="DOE Joint Genome Institute"/>
            <person name="Carr E.C."/>
            <person name="Barton Q."/>
            <person name="Grambo S."/>
            <person name="Sullivan M."/>
            <person name="Renfro C.M."/>
            <person name="Kuo A."/>
            <person name="Pangilinan J."/>
            <person name="Lipzen A."/>
            <person name="Keymanesh K."/>
            <person name="Savage E."/>
            <person name="Barry K."/>
            <person name="Grigoriev I.V."/>
            <person name="Riekhof W.R."/>
            <person name="Harris S.S."/>
        </authorList>
    </citation>
    <scope>NUCLEOTIDE SEQUENCE</scope>
    <source>
        <strain evidence="8">JF 03-4F</strain>
    </source>
</reference>
<keyword evidence="3" id="KW-0227">DNA damage</keyword>
<organism evidence="8 9">
    <name type="scientific">Exophiala viscosa</name>
    <dbReference type="NCBI Taxonomy" id="2486360"/>
    <lineage>
        <taxon>Eukaryota</taxon>
        <taxon>Fungi</taxon>
        <taxon>Dikarya</taxon>
        <taxon>Ascomycota</taxon>
        <taxon>Pezizomycotina</taxon>
        <taxon>Eurotiomycetes</taxon>
        <taxon>Chaetothyriomycetidae</taxon>
        <taxon>Chaetothyriales</taxon>
        <taxon>Herpotrichiellaceae</taxon>
        <taxon>Exophiala</taxon>
    </lineage>
</organism>
<dbReference type="PANTHER" id="PTHR28680">
    <property type="entry name" value="CENTROMERE PROTEIN X"/>
    <property type="match status" value="1"/>
</dbReference>
<evidence type="ECO:0000256" key="6">
    <source>
        <dbReference type="ARBA" id="ARBA00023242"/>
    </source>
</evidence>
<protein>
    <submittedName>
        <fullName evidence="8">CENP-S associating centromere protein X-domain-containing protein</fullName>
    </submittedName>
</protein>
<dbReference type="CDD" id="cd22921">
    <property type="entry name" value="HFD_CENP-X"/>
    <property type="match status" value="1"/>
</dbReference>
<evidence type="ECO:0000256" key="2">
    <source>
        <dbReference type="ARBA" id="ARBA00009359"/>
    </source>
</evidence>
<dbReference type="GO" id="GO:0000712">
    <property type="term" value="P:resolution of meiotic recombination intermediates"/>
    <property type="evidence" value="ECO:0007669"/>
    <property type="project" value="TreeGrafter"/>
</dbReference>
<evidence type="ECO:0000256" key="5">
    <source>
        <dbReference type="ARBA" id="ARBA00023204"/>
    </source>
</evidence>
<keyword evidence="4" id="KW-0238">DNA-binding</keyword>
<accession>A0AAN6DQ66</accession>
<feature type="compositionally biased region" description="Acidic residues" evidence="7">
    <location>
        <begin position="106"/>
        <end position="138"/>
    </location>
</feature>
<comment type="subcellular location">
    <subcellularLocation>
        <location evidence="1">Nucleus</location>
    </subcellularLocation>
</comment>
<evidence type="ECO:0000313" key="9">
    <source>
        <dbReference type="Proteomes" id="UP001203852"/>
    </source>
</evidence>
<keyword evidence="9" id="KW-1185">Reference proteome</keyword>
<dbReference type="Pfam" id="PF09415">
    <property type="entry name" value="CENP-X"/>
    <property type="match status" value="1"/>
</dbReference>
<dbReference type="InterPro" id="IPR009072">
    <property type="entry name" value="Histone-fold"/>
</dbReference>
<keyword evidence="6" id="KW-0539">Nucleus</keyword>
<proteinExistence type="inferred from homology"/>
<feature type="compositionally biased region" description="Basic residues" evidence="7">
    <location>
        <begin position="52"/>
        <end position="62"/>
    </location>
</feature>
<dbReference type="EMBL" id="MU404360">
    <property type="protein sequence ID" value="KAI1609483.1"/>
    <property type="molecule type" value="Genomic_DNA"/>
</dbReference>
<gene>
    <name evidence="8" type="ORF">EDD36DRAFT_71711</name>
</gene>
<dbReference type="AlphaFoldDB" id="A0AAN6DQ66"/>
<comment type="caution">
    <text evidence="8">The sequence shown here is derived from an EMBL/GenBank/DDBJ whole genome shotgun (WGS) entry which is preliminary data.</text>
</comment>
<name>A0AAN6DQ66_9EURO</name>
<feature type="region of interest" description="Disordered" evidence="7">
    <location>
        <begin position="1"/>
        <end position="149"/>
    </location>
</feature>
<dbReference type="GO" id="GO:0006281">
    <property type="term" value="P:DNA repair"/>
    <property type="evidence" value="ECO:0007669"/>
    <property type="project" value="UniProtKB-KW"/>
</dbReference>
<dbReference type="GO" id="GO:0051382">
    <property type="term" value="P:kinetochore assembly"/>
    <property type="evidence" value="ECO:0007669"/>
    <property type="project" value="InterPro"/>
</dbReference>
<keyword evidence="5" id="KW-0234">DNA repair</keyword>